<dbReference type="GO" id="GO:0005506">
    <property type="term" value="F:iron ion binding"/>
    <property type="evidence" value="ECO:0007669"/>
    <property type="project" value="InterPro"/>
</dbReference>
<organism evidence="12 13">
    <name type="scientific">Elysia crispata</name>
    <name type="common">lettuce slug</name>
    <dbReference type="NCBI Taxonomy" id="231223"/>
    <lineage>
        <taxon>Eukaryota</taxon>
        <taxon>Metazoa</taxon>
        <taxon>Spiralia</taxon>
        <taxon>Lophotrochozoa</taxon>
        <taxon>Mollusca</taxon>
        <taxon>Gastropoda</taxon>
        <taxon>Heterobranchia</taxon>
        <taxon>Euthyneura</taxon>
        <taxon>Panpulmonata</taxon>
        <taxon>Sacoglossa</taxon>
        <taxon>Placobranchoidea</taxon>
        <taxon>Plakobranchidae</taxon>
        <taxon>Elysia</taxon>
    </lineage>
</organism>
<evidence type="ECO:0000256" key="6">
    <source>
        <dbReference type="ARBA" id="ARBA00023004"/>
    </source>
</evidence>
<accession>A0AAE1AFM5</accession>
<evidence type="ECO:0000256" key="11">
    <source>
        <dbReference type="SAM" id="Phobius"/>
    </source>
</evidence>
<dbReference type="SUPFAM" id="SSF48264">
    <property type="entry name" value="Cytochrome P450"/>
    <property type="match status" value="1"/>
</dbReference>
<evidence type="ECO:0000313" key="13">
    <source>
        <dbReference type="Proteomes" id="UP001283361"/>
    </source>
</evidence>
<dbReference type="InterPro" id="IPR017972">
    <property type="entry name" value="Cyt_P450_CS"/>
</dbReference>
<sequence length="532" mass="60668">MDIKDSDATLIFTSNLPLVLISAAVALAIYLVTSRRPHYERWEKYGVKHVNVPVHQMPEPRNRFLMKEYGPTVGFFTHVPVLVTRNHDLLKQILVKDFNNFPNRGDDLPSKSPLGKGVFFLKDYDWKRIRQLMSPSFSTGKLKRISTHVQEAANRLTQAFEKCAETGSHLKLFHTTGQYTTSIIAKTAFGVQADSIGEEKDDEFTFFAKNIFKKRSKFSLFFISFLIRFREFRRFLTYTVGMYFPDPCTRTSTDYFNAILKERIAEREKAEIQGSRHVNNDFLQSLVSTMVTSEKKTAAAVISEENAASTANGSAKLEKTITAEEVIAQSVLTILAAYETTSSTLQFCMYKIAQNPDVQEKLFQEIIDVVEHENPTHEELSKLHYMEQVVNETLRLFPPVIRISRKTVEPRSYGDINIPAGAVIEIPIKEIQRDPAHYPDPDVFDPDRFNEESKAKRSPLAFIPFGQGPRLCIGMRLALLELKIALVKVLRKVKVELNDETVPRKGQDIPIEYLGFARPKQPIELAVKLRAD</sequence>
<comment type="similarity">
    <text evidence="2 10">Belongs to the cytochrome P450 family.</text>
</comment>
<gene>
    <name evidence="12" type="ORF">RRG08_050822</name>
</gene>
<dbReference type="InterPro" id="IPR050705">
    <property type="entry name" value="Cytochrome_P450_3A"/>
</dbReference>
<dbReference type="Pfam" id="PF00067">
    <property type="entry name" value="p450"/>
    <property type="match status" value="1"/>
</dbReference>
<keyword evidence="11" id="KW-0812">Transmembrane</keyword>
<evidence type="ECO:0000256" key="3">
    <source>
        <dbReference type="ARBA" id="ARBA00022617"/>
    </source>
</evidence>
<dbReference type="FunFam" id="1.10.630.10:FF:000182">
    <property type="entry name" value="Cytochrome P450 3A4"/>
    <property type="match status" value="1"/>
</dbReference>
<dbReference type="GO" id="GO:0020037">
    <property type="term" value="F:heme binding"/>
    <property type="evidence" value="ECO:0007669"/>
    <property type="project" value="InterPro"/>
</dbReference>
<evidence type="ECO:0000256" key="1">
    <source>
        <dbReference type="ARBA" id="ARBA00001971"/>
    </source>
</evidence>
<evidence type="ECO:0000313" key="12">
    <source>
        <dbReference type="EMBL" id="KAK3785802.1"/>
    </source>
</evidence>
<protein>
    <recommendedName>
        <fullName evidence="14">Cytochrome P450</fullName>
    </recommendedName>
</protein>
<keyword evidence="11" id="KW-0472">Membrane</keyword>
<evidence type="ECO:0000256" key="4">
    <source>
        <dbReference type="ARBA" id="ARBA00022723"/>
    </source>
</evidence>
<comment type="function">
    <text evidence="8">Cytochromes P450 are a group of heme-thiolate monooxygenases. They oxidize a variety of structurally unrelated compounds, including steroids, fatty acids, and xenobiotics.</text>
</comment>
<dbReference type="PRINTS" id="PR00385">
    <property type="entry name" value="P450"/>
</dbReference>
<evidence type="ECO:0000256" key="8">
    <source>
        <dbReference type="ARBA" id="ARBA00043906"/>
    </source>
</evidence>
<evidence type="ECO:0008006" key="14">
    <source>
        <dbReference type="Google" id="ProtNLM"/>
    </source>
</evidence>
<keyword evidence="7 10" id="KW-0503">Monooxygenase</keyword>
<keyword evidence="13" id="KW-1185">Reference proteome</keyword>
<comment type="caution">
    <text evidence="12">The sequence shown here is derived from an EMBL/GenBank/DDBJ whole genome shotgun (WGS) entry which is preliminary data.</text>
</comment>
<keyword evidence="3 9" id="KW-0349">Heme</keyword>
<dbReference type="InterPro" id="IPR036396">
    <property type="entry name" value="Cyt_P450_sf"/>
</dbReference>
<dbReference type="PANTHER" id="PTHR24302:SF15">
    <property type="entry name" value="FATTY-ACID PEROXYGENASE"/>
    <property type="match status" value="1"/>
</dbReference>
<dbReference type="CDD" id="cd11055">
    <property type="entry name" value="CYP3A-like"/>
    <property type="match status" value="1"/>
</dbReference>
<dbReference type="InterPro" id="IPR001128">
    <property type="entry name" value="Cyt_P450"/>
</dbReference>
<reference evidence="12" key="1">
    <citation type="journal article" date="2023" name="G3 (Bethesda)">
        <title>A reference genome for the long-term kleptoplast-retaining sea slug Elysia crispata morphotype clarki.</title>
        <authorList>
            <person name="Eastman K.E."/>
            <person name="Pendleton A.L."/>
            <person name="Shaikh M.A."/>
            <person name="Suttiyut T."/>
            <person name="Ogas R."/>
            <person name="Tomko P."/>
            <person name="Gavelis G."/>
            <person name="Widhalm J.R."/>
            <person name="Wisecaver J.H."/>
        </authorList>
    </citation>
    <scope>NUCLEOTIDE SEQUENCE</scope>
    <source>
        <strain evidence="12">ECLA1</strain>
    </source>
</reference>
<evidence type="ECO:0000256" key="9">
    <source>
        <dbReference type="PIRSR" id="PIRSR602401-1"/>
    </source>
</evidence>
<keyword evidence="5 10" id="KW-0560">Oxidoreductase</keyword>
<name>A0AAE1AFM5_9GAST</name>
<comment type="cofactor">
    <cofactor evidence="1 9">
        <name>heme</name>
        <dbReference type="ChEBI" id="CHEBI:30413"/>
    </cofactor>
</comment>
<dbReference type="PRINTS" id="PR00463">
    <property type="entry name" value="EP450I"/>
</dbReference>
<proteinExistence type="inferred from homology"/>
<keyword evidence="6 9" id="KW-0408">Iron</keyword>
<keyword evidence="4 9" id="KW-0479">Metal-binding</keyword>
<dbReference type="Proteomes" id="UP001283361">
    <property type="component" value="Unassembled WGS sequence"/>
</dbReference>
<evidence type="ECO:0000256" key="10">
    <source>
        <dbReference type="RuleBase" id="RU000461"/>
    </source>
</evidence>
<dbReference type="EMBL" id="JAWDGP010002060">
    <property type="protein sequence ID" value="KAK3785802.1"/>
    <property type="molecule type" value="Genomic_DNA"/>
</dbReference>
<dbReference type="PANTHER" id="PTHR24302">
    <property type="entry name" value="CYTOCHROME P450 FAMILY 3"/>
    <property type="match status" value="1"/>
</dbReference>
<evidence type="ECO:0000256" key="5">
    <source>
        <dbReference type="ARBA" id="ARBA00023002"/>
    </source>
</evidence>
<dbReference type="GO" id="GO:0008395">
    <property type="term" value="F:steroid hydroxylase activity"/>
    <property type="evidence" value="ECO:0007669"/>
    <property type="project" value="TreeGrafter"/>
</dbReference>
<feature type="binding site" description="axial binding residue" evidence="9">
    <location>
        <position position="472"/>
    </location>
    <ligand>
        <name>heme</name>
        <dbReference type="ChEBI" id="CHEBI:30413"/>
    </ligand>
    <ligandPart>
        <name>Fe</name>
        <dbReference type="ChEBI" id="CHEBI:18248"/>
    </ligandPart>
</feature>
<dbReference type="InterPro" id="IPR002401">
    <property type="entry name" value="Cyt_P450_E_grp-I"/>
</dbReference>
<evidence type="ECO:0000256" key="7">
    <source>
        <dbReference type="ARBA" id="ARBA00023033"/>
    </source>
</evidence>
<keyword evidence="11" id="KW-1133">Transmembrane helix</keyword>
<dbReference type="GO" id="GO:0016705">
    <property type="term" value="F:oxidoreductase activity, acting on paired donors, with incorporation or reduction of molecular oxygen"/>
    <property type="evidence" value="ECO:0007669"/>
    <property type="project" value="InterPro"/>
</dbReference>
<evidence type="ECO:0000256" key="2">
    <source>
        <dbReference type="ARBA" id="ARBA00010617"/>
    </source>
</evidence>
<dbReference type="PROSITE" id="PS00086">
    <property type="entry name" value="CYTOCHROME_P450"/>
    <property type="match status" value="1"/>
</dbReference>
<dbReference type="AlphaFoldDB" id="A0AAE1AFM5"/>
<feature type="transmembrane region" description="Helical" evidence="11">
    <location>
        <begin position="12"/>
        <end position="32"/>
    </location>
</feature>
<dbReference type="Gene3D" id="1.10.630.10">
    <property type="entry name" value="Cytochrome P450"/>
    <property type="match status" value="1"/>
</dbReference>